<reference evidence="6 7" key="1">
    <citation type="journal article" date="2024" name="Nat. Commun.">
        <title>Phylogenomics reveals the evolutionary origins of lichenization in chlorophyte algae.</title>
        <authorList>
            <person name="Puginier C."/>
            <person name="Libourel C."/>
            <person name="Otte J."/>
            <person name="Skaloud P."/>
            <person name="Haon M."/>
            <person name="Grisel S."/>
            <person name="Petersen M."/>
            <person name="Berrin J.G."/>
            <person name="Delaux P.M."/>
            <person name="Dal Grande F."/>
            <person name="Keller J."/>
        </authorList>
    </citation>
    <scope>NUCLEOTIDE SEQUENCE [LARGE SCALE GENOMIC DNA]</scope>
    <source>
        <strain evidence="6 7">SAG 245.80</strain>
    </source>
</reference>
<protein>
    <recommendedName>
        <fullName evidence="5">RRM domain-containing protein</fullName>
    </recommendedName>
</protein>
<feature type="domain" description="RRM" evidence="5">
    <location>
        <begin position="1816"/>
        <end position="1899"/>
    </location>
</feature>
<dbReference type="InterPro" id="IPR001680">
    <property type="entry name" value="WD40_rpt"/>
</dbReference>
<feature type="compositionally biased region" description="Low complexity" evidence="3">
    <location>
        <begin position="1277"/>
        <end position="1307"/>
    </location>
</feature>
<dbReference type="EMBL" id="JALJOU010000012">
    <property type="protein sequence ID" value="KAK9840751.1"/>
    <property type="molecule type" value="Genomic_DNA"/>
</dbReference>
<keyword evidence="4" id="KW-0732">Signal</keyword>
<feature type="compositionally biased region" description="Low complexity" evidence="3">
    <location>
        <begin position="1417"/>
        <end position="1437"/>
    </location>
</feature>
<comment type="caution">
    <text evidence="6">The sequence shown here is derived from an EMBL/GenBank/DDBJ whole genome shotgun (WGS) entry which is preliminary data.</text>
</comment>
<dbReference type="Pfam" id="PF00400">
    <property type="entry name" value="WD40"/>
    <property type="match status" value="1"/>
</dbReference>
<dbReference type="Pfam" id="PF00076">
    <property type="entry name" value="RRM_1"/>
    <property type="match status" value="1"/>
</dbReference>
<dbReference type="SUPFAM" id="SSF54928">
    <property type="entry name" value="RNA-binding domain, RBD"/>
    <property type="match status" value="1"/>
</dbReference>
<dbReference type="GO" id="GO:0003723">
    <property type="term" value="F:RNA binding"/>
    <property type="evidence" value="ECO:0007669"/>
    <property type="project" value="UniProtKB-UniRule"/>
</dbReference>
<feature type="compositionally biased region" description="Gly residues" evidence="3">
    <location>
        <begin position="1345"/>
        <end position="1363"/>
    </location>
</feature>
<dbReference type="PROSITE" id="PS50102">
    <property type="entry name" value="RRM"/>
    <property type="match status" value="1"/>
</dbReference>
<feature type="region of interest" description="Disordered" evidence="3">
    <location>
        <begin position="1720"/>
        <end position="1809"/>
    </location>
</feature>
<dbReference type="Pfam" id="PF03457">
    <property type="entry name" value="HA"/>
    <property type="match status" value="1"/>
</dbReference>
<name>A0AAW1S411_9CHLO</name>
<keyword evidence="2" id="KW-0853">WD repeat</keyword>
<feature type="region of interest" description="Disordered" evidence="3">
    <location>
        <begin position="1262"/>
        <end position="1366"/>
    </location>
</feature>
<evidence type="ECO:0000259" key="5">
    <source>
        <dbReference type="PROSITE" id="PS50102"/>
    </source>
</evidence>
<organism evidence="6 7">
    <name type="scientific">Elliptochloris bilobata</name>
    <dbReference type="NCBI Taxonomy" id="381761"/>
    <lineage>
        <taxon>Eukaryota</taxon>
        <taxon>Viridiplantae</taxon>
        <taxon>Chlorophyta</taxon>
        <taxon>core chlorophytes</taxon>
        <taxon>Trebouxiophyceae</taxon>
        <taxon>Trebouxiophyceae incertae sedis</taxon>
        <taxon>Elliptochloris clade</taxon>
        <taxon>Elliptochloris</taxon>
    </lineage>
</organism>
<evidence type="ECO:0000256" key="4">
    <source>
        <dbReference type="SAM" id="SignalP"/>
    </source>
</evidence>
<dbReference type="InterPro" id="IPR005114">
    <property type="entry name" value="Helicase_assoc"/>
</dbReference>
<feature type="compositionally biased region" description="Low complexity" evidence="3">
    <location>
        <begin position="1799"/>
        <end position="1809"/>
    </location>
</feature>
<dbReference type="PANTHER" id="PTHR33418:SF1">
    <property type="entry name" value="HELICASE-ASSOCIATED DOMAIN-CONTAINING PROTEIN"/>
    <property type="match status" value="1"/>
</dbReference>
<evidence type="ECO:0000313" key="6">
    <source>
        <dbReference type="EMBL" id="KAK9840751.1"/>
    </source>
</evidence>
<feature type="region of interest" description="Disordered" evidence="3">
    <location>
        <begin position="1606"/>
        <end position="1626"/>
    </location>
</feature>
<dbReference type="Gene3D" id="3.30.70.330">
    <property type="match status" value="1"/>
</dbReference>
<feature type="compositionally biased region" description="Basic and acidic residues" evidence="3">
    <location>
        <begin position="1777"/>
        <end position="1789"/>
    </location>
</feature>
<evidence type="ECO:0000256" key="2">
    <source>
        <dbReference type="PROSITE-ProRule" id="PRU00221"/>
    </source>
</evidence>
<feature type="chain" id="PRO_5043755026" description="RRM domain-containing protein" evidence="4">
    <location>
        <begin position="42"/>
        <end position="1903"/>
    </location>
</feature>
<dbReference type="InterPro" id="IPR000504">
    <property type="entry name" value="RRM_dom"/>
</dbReference>
<dbReference type="SUPFAM" id="SSF50978">
    <property type="entry name" value="WD40 repeat-like"/>
    <property type="match status" value="1"/>
</dbReference>
<keyword evidence="7" id="KW-1185">Reference proteome</keyword>
<sequence>MGNREFPERRAQAGPTVMPRLILGAICVLYAVLCSASQCEAAPRQEKAAEVSDVPPGDSGCHSGGCRAGVALWLSTLLVPPGVQRWLRQQLAPRYELLRQHRRRRAAAGALRCALASGAAEALAAALDAAAAAGRSLAIRASSSAAEGDGSDKAGITCDNEACDTELIFKLERRGEGWGEEILPRLSVEQRPLERKRVRVRNRSSQPDPWSVGSAELFLRDVCGVPEGAVDALMTEAVSWRVTPGGRALIDRRRRSRVERNMRIVAQHLVDECGLPLGRDGVGALFHSVPTVMLCKPTTNDRWDRRAVELAAFVHLHGHSNVPLDFREMPELGPWVAKQRVARQQGGLTPEKLLILESIGFDFGDEAQMTTEWEERFDQLVEWLLWQEGKGRGALNWLGLDWGEVGGLAAREVALWVALQREFRRRNVLPAEAVRRLSLLGLEWEPQGGEFWQRHWMAKLGRVVYMVERHKKINAAAARAEAQGMRRQLAQQTSLSAWHASPNPNQGAWAGAPPLDPLALDSAGGGRRGVHVSAAAAALPIGPHGGSVPGSSVSQRWLQQEVAERRAALVSAALEAGLFTWLARQRRAWRRGLLGREQALLLALAGVDLCGYSLAQWRELAHEAAAYLNGSHLLQAPTDASLAALPEDAAVLCAALAEKRGLSSRDLSRTARPHASGNGIGRGLLGLHGLPVAQGPGRPAVRGSDAILGNGAHERSTTPPWRWMAGAPPGRPPGKRAAVVRWVEAQRALWAEGRLTRLQLRYLMLLGVTWTLSDQVVAMGERAWHGRLRQLAALAAVSGAASVPRGAELGPLRDWLEHQKGLLALGWLAPERAAALAALGVDWAPERSAPDAAWDAFLTELLGFRRAHGHLSSGTEGLLRFGLAAGAATEPEQLSSCAATCLAQHADVDRTAVAIGRRVCLVGTDGRLLPALELQEDVLSISWLSARLLLAASASAVHVWDGEEGHCCHEGRDIVCMAAASPLVAVGTAEPKVHVLDLREHLGTDGGWRAGAPPPVVRTVTPDDREAPMVCLAWHRNGRLLATSNGTEATIWDGMELAAGGAPASVVCCGHAPRSRITALAFQPDGDLLATAGSDGRVLFFDSAGFCGAGVSCVVCPAAAHLVGAPGPPIRALHWQPGGLLLVGTDGGTLAELRLPATGAAAAGAAARADSHAAADPDRAADGAPSLIRAQDRAADGAPALIRAQDRAADGAPSLIRAQDRAADGAPSLIRAQDNSAVRAPSLIRALDNSAADGAPGAATAAASAAWAPDQAEEVAPDQAADRAPAVDAAERSPSAPEASGSSDAPSVQDSAASTRAVGPPASREVPPARRLDAETPGRRNSGTGRSGSGYGSGGAHGSGGNGTETRSLFVNTAMLAGRNASRSWESPQGVASVDAALRNAVRANPASSGGLPNDVGRSGSGCSAGCSGSGLSSGHLRGSGGRNGQGSSIGVLPPHMAAAAAAGQGAPPPPWPPELNGWGGGGGPHAPPPPPPPPLQQQVPYMVPYGGQGFMMLPNGGGMPPQGLPPVMYGFPIPVPGAHQPSIGVIPGGPGQGKGGGPYNGPMLYHLPQGPPPLGTPPGTPPHGWTMHLPPSGHWVYPQGGVYGGQPGVPPPPGPSRGGRGTGSLAAMHRAGSLPWPGAPSSAAQGAGLDSVDIREHERTVPGHRSTPSDLSRDSLRSGAAAVAAAAAAAARCDAVALPFGASAGMAYPDADTLSSMLPSLRENGCEGSSAPPSKPASPAALAAAAAADASSPKPCTGAPDDGAPAAKQADGAQDTAREGPHGEDRNPEGGTEGAKPEGGAEAGAGAEAPAKPVATLYVGNLPPDADEYHLMAIFYHFGPIHNIQVIRDKSSQQSRGFAFVTFTHAAYATFAMTQMNNKELFGPLFGGRVLRIGPSNRANQA</sequence>
<dbReference type="SMART" id="SM00320">
    <property type="entry name" value="WD40"/>
    <property type="match status" value="3"/>
</dbReference>
<evidence type="ECO:0000256" key="1">
    <source>
        <dbReference type="PROSITE-ProRule" id="PRU00176"/>
    </source>
</evidence>
<feature type="signal peptide" evidence="4">
    <location>
        <begin position="1"/>
        <end position="41"/>
    </location>
</feature>
<dbReference type="Gene3D" id="6.10.140.530">
    <property type="match status" value="1"/>
</dbReference>
<proteinExistence type="predicted"/>
<feature type="compositionally biased region" description="Pro residues" evidence="3">
    <location>
        <begin position="1486"/>
        <end position="1496"/>
    </location>
</feature>
<feature type="compositionally biased region" description="Basic and acidic residues" evidence="3">
    <location>
        <begin position="1327"/>
        <end position="1338"/>
    </location>
</feature>
<dbReference type="SMART" id="SM00360">
    <property type="entry name" value="RRM"/>
    <property type="match status" value="1"/>
</dbReference>
<dbReference type="InterPro" id="IPR015943">
    <property type="entry name" value="WD40/YVTN_repeat-like_dom_sf"/>
</dbReference>
<dbReference type="PANTHER" id="PTHR33418">
    <property type="entry name" value="HELICASE-ASSOCIATED"/>
    <property type="match status" value="1"/>
</dbReference>
<dbReference type="InterPro" id="IPR035979">
    <property type="entry name" value="RBD_domain_sf"/>
</dbReference>
<dbReference type="InterPro" id="IPR036322">
    <property type="entry name" value="WD40_repeat_dom_sf"/>
</dbReference>
<dbReference type="Proteomes" id="UP001445335">
    <property type="component" value="Unassembled WGS sequence"/>
</dbReference>
<feature type="compositionally biased region" description="Low complexity" evidence="3">
    <location>
        <begin position="1730"/>
        <end position="1756"/>
    </location>
</feature>
<dbReference type="PROSITE" id="PS50082">
    <property type="entry name" value="WD_REPEATS_2"/>
    <property type="match status" value="1"/>
</dbReference>
<gene>
    <name evidence="6" type="ORF">WJX81_002315</name>
</gene>
<evidence type="ECO:0000313" key="7">
    <source>
        <dbReference type="Proteomes" id="UP001445335"/>
    </source>
</evidence>
<feature type="compositionally biased region" description="Low complexity" evidence="3">
    <location>
        <begin position="1446"/>
        <end position="1466"/>
    </location>
</feature>
<feature type="repeat" description="WD" evidence="2">
    <location>
        <begin position="1070"/>
        <end position="1102"/>
    </location>
</feature>
<accession>A0AAW1S411</accession>
<feature type="region of interest" description="Disordered" evidence="3">
    <location>
        <begin position="1404"/>
        <end position="1499"/>
    </location>
</feature>
<evidence type="ECO:0000256" key="3">
    <source>
        <dbReference type="SAM" id="MobiDB-lite"/>
    </source>
</evidence>
<dbReference type="Gene3D" id="2.130.10.10">
    <property type="entry name" value="YVTN repeat-like/Quinoprotein amine dehydrogenase"/>
    <property type="match status" value="2"/>
</dbReference>
<dbReference type="InterPro" id="IPR012677">
    <property type="entry name" value="Nucleotide-bd_a/b_plait_sf"/>
</dbReference>
<keyword evidence="1" id="KW-0694">RNA-binding</keyword>